<comment type="caution">
    <text evidence="3">The sequence shown here is derived from an EMBL/GenBank/DDBJ whole genome shotgun (WGS) entry which is preliminary data.</text>
</comment>
<dbReference type="eggNOG" id="arCOG02416">
    <property type="taxonomic scope" value="Archaea"/>
</dbReference>
<evidence type="ECO:0000256" key="1">
    <source>
        <dbReference type="SAM" id="Phobius"/>
    </source>
</evidence>
<evidence type="ECO:0000313" key="3">
    <source>
        <dbReference type="EMBL" id="ELZ23481.1"/>
    </source>
</evidence>
<keyword evidence="1" id="KW-0812">Transmembrane</keyword>
<dbReference type="PANTHER" id="PTHR38138">
    <property type="entry name" value="VNG6441H"/>
    <property type="match status" value="1"/>
</dbReference>
<dbReference type="InterPro" id="IPR013373">
    <property type="entry name" value="Flagellin/pilin_N_arc"/>
</dbReference>
<keyword evidence="1" id="KW-1133">Transmembrane helix</keyword>
<dbReference type="STRING" id="797114.C475_14448"/>
<evidence type="ECO:0000313" key="4">
    <source>
        <dbReference type="Proteomes" id="UP000011626"/>
    </source>
</evidence>
<dbReference type="RefSeq" id="WP_006884560.1">
    <property type="nucleotide sequence ID" value="NZ_AOIU01000033.1"/>
</dbReference>
<dbReference type="PATRIC" id="fig|797114.5.peg.2937"/>
<dbReference type="InterPro" id="IPR012859">
    <property type="entry name" value="Pilin_N_archaeal"/>
</dbReference>
<organism evidence="3 4">
    <name type="scientific">Halosimplex carlsbadense 2-9-1</name>
    <dbReference type="NCBI Taxonomy" id="797114"/>
    <lineage>
        <taxon>Archaea</taxon>
        <taxon>Methanobacteriati</taxon>
        <taxon>Methanobacteriota</taxon>
        <taxon>Stenosarchaea group</taxon>
        <taxon>Halobacteria</taxon>
        <taxon>Halobacteriales</taxon>
        <taxon>Haloarculaceae</taxon>
        <taxon>Halosimplex</taxon>
    </lineage>
</organism>
<dbReference type="NCBIfam" id="TIGR02537">
    <property type="entry name" value="arch_flag_Nterm"/>
    <property type="match status" value="1"/>
</dbReference>
<name>M0CJR6_9EURY</name>
<feature type="transmembrane region" description="Helical" evidence="1">
    <location>
        <begin position="12"/>
        <end position="38"/>
    </location>
</feature>
<keyword evidence="4" id="KW-1185">Reference proteome</keyword>
<reference evidence="3 4" key="1">
    <citation type="journal article" date="2014" name="PLoS Genet.">
        <title>Phylogenetically driven sequencing of extremely halophilic archaea reveals strategies for static and dynamic osmo-response.</title>
        <authorList>
            <person name="Becker E.A."/>
            <person name="Seitzer P.M."/>
            <person name="Tritt A."/>
            <person name="Larsen D."/>
            <person name="Krusor M."/>
            <person name="Yao A.I."/>
            <person name="Wu D."/>
            <person name="Madern D."/>
            <person name="Eisen J.A."/>
            <person name="Darling A.E."/>
            <person name="Facciotti M.T."/>
        </authorList>
    </citation>
    <scope>NUCLEOTIDE SEQUENCE [LARGE SCALE GENOMIC DNA]</scope>
    <source>
        <strain evidence="3 4">2-9-1</strain>
    </source>
</reference>
<protein>
    <recommendedName>
        <fullName evidence="2">Archaeal Type IV pilin N-terminal domain-containing protein</fullName>
    </recommendedName>
</protein>
<accession>M0CJR6</accession>
<proteinExistence type="predicted"/>
<dbReference type="OrthoDB" id="118020at2157"/>
<dbReference type="EMBL" id="AOIU01000033">
    <property type="protein sequence ID" value="ELZ23481.1"/>
    <property type="molecule type" value="Genomic_DNA"/>
</dbReference>
<feature type="domain" description="Archaeal Type IV pilin N-terminal" evidence="2">
    <location>
        <begin position="11"/>
        <end position="89"/>
    </location>
</feature>
<sequence length="187" mass="19328">MDLKNIITDDDAVSPVIGVILMVAITVILAAVIASFVLGLGNQAQQGAPTATIGFDYTQVDNNDDLSHGVLEISHDGGDSVNYEELYVRGSGFNDSDALTGDSGSNIGTGGTYSDLGGYISSEDGSTVHVLEAGQWPGTQASGDDSKVVSGDRANAYVSSDYDISLVWQAQEGDSSSTLNEQEGPDA</sequence>
<dbReference type="AlphaFoldDB" id="M0CJR6"/>
<dbReference type="Pfam" id="PF07790">
    <property type="entry name" value="Pilin_N"/>
    <property type="match status" value="1"/>
</dbReference>
<dbReference type="Proteomes" id="UP000011626">
    <property type="component" value="Unassembled WGS sequence"/>
</dbReference>
<evidence type="ECO:0000259" key="2">
    <source>
        <dbReference type="Pfam" id="PF07790"/>
    </source>
</evidence>
<dbReference type="PANTHER" id="PTHR38138:SF1">
    <property type="entry name" value="ARCHAEAL TYPE IV PILIN N-TERMINAL DOMAIN-CONTAINING PROTEIN"/>
    <property type="match status" value="1"/>
</dbReference>
<keyword evidence="1" id="KW-0472">Membrane</keyword>
<gene>
    <name evidence="3" type="ORF">C475_14448</name>
</gene>